<dbReference type="EMBL" id="JAINUF010000013">
    <property type="protein sequence ID" value="KAJ8344515.1"/>
    <property type="molecule type" value="Genomic_DNA"/>
</dbReference>
<evidence type="ECO:0000313" key="2">
    <source>
        <dbReference type="EMBL" id="KAJ8344515.1"/>
    </source>
</evidence>
<evidence type="ECO:0000256" key="1">
    <source>
        <dbReference type="SAM" id="MobiDB-lite"/>
    </source>
</evidence>
<accession>A0A9Q1IM25</accession>
<evidence type="ECO:0000313" key="3">
    <source>
        <dbReference type="Proteomes" id="UP001152622"/>
    </source>
</evidence>
<dbReference type="AlphaFoldDB" id="A0A9Q1IM25"/>
<name>A0A9Q1IM25_SYNKA</name>
<dbReference type="Proteomes" id="UP001152622">
    <property type="component" value="Chromosome 13"/>
</dbReference>
<comment type="caution">
    <text evidence="2">The sequence shown here is derived from an EMBL/GenBank/DDBJ whole genome shotgun (WGS) entry which is preliminary data.</text>
</comment>
<feature type="region of interest" description="Disordered" evidence="1">
    <location>
        <begin position="1"/>
        <end position="27"/>
    </location>
</feature>
<reference evidence="2" key="1">
    <citation type="journal article" date="2023" name="Science">
        <title>Genome structures resolve the early diversification of teleost fishes.</title>
        <authorList>
            <person name="Parey E."/>
            <person name="Louis A."/>
            <person name="Montfort J."/>
            <person name="Bouchez O."/>
            <person name="Roques C."/>
            <person name="Iampietro C."/>
            <person name="Lluch J."/>
            <person name="Castinel A."/>
            <person name="Donnadieu C."/>
            <person name="Desvignes T."/>
            <person name="Floi Bucao C."/>
            <person name="Jouanno E."/>
            <person name="Wen M."/>
            <person name="Mejri S."/>
            <person name="Dirks R."/>
            <person name="Jansen H."/>
            <person name="Henkel C."/>
            <person name="Chen W.J."/>
            <person name="Zahm M."/>
            <person name="Cabau C."/>
            <person name="Klopp C."/>
            <person name="Thompson A.W."/>
            <person name="Robinson-Rechavi M."/>
            <person name="Braasch I."/>
            <person name="Lecointre G."/>
            <person name="Bobe J."/>
            <person name="Postlethwait J.H."/>
            <person name="Berthelot C."/>
            <person name="Roest Crollius H."/>
            <person name="Guiguen Y."/>
        </authorList>
    </citation>
    <scope>NUCLEOTIDE SEQUENCE</scope>
    <source>
        <strain evidence="2">WJC10195</strain>
    </source>
</reference>
<protein>
    <submittedName>
        <fullName evidence="2">Uncharacterized protein</fullName>
    </submittedName>
</protein>
<organism evidence="2 3">
    <name type="scientific">Synaphobranchus kaupii</name>
    <name type="common">Kaup's arrowtooth eel</name>
    <dbReference type="NCBI Taxonomy" id="118154"/>
    <lineage>
        <taxon>Eukaryota</taxon>
        <taxon>Metazoa</taxon>
        <taxon>Chordata</taxon>
        <taxon>Craniata</taxon>
        <taxon>Vertebrata</taxon>
        <taxon>Euteleostomi</taxon>
        <taxon>Actinopterygii</taxon>
        <taxon>Neopterygii</taxon>
        <taxon>Teleostei</taxon>
        <taxon>Anguilliformes</taxon>
        <taxon>Synaphobranchidae</taxon>
        <taxon>Synaphobranchus</taxon>
    </lineage>
</organism>
<keyword evidence="3" id="KW-1185">Reference proteome</keyword>
<proteinExistence type="predicted"/>
<sequence>MRAQRGAQPSTPTPLRQHLGPKRSQPTFCDPEAVLLMEARLKEPVPLLIPKPLLSMCDPLAKRHRDTHRICGTRRETRPKLYLVRFGPRDWGSGGTHLRMGARDVLRGPLPEIASVSCRPAGETLCVVSP</sequence>
<gene>
    <name evidence="2" type="ORF">SKAU_G00318440</name>
</gene>